<evidence type="ECO:0000256" key="1">
    <source>
        <dbReference type="ARBA" id="ARBA00004141"/>
    </source>
</evidence>
<proteinExistence type="inferred from homology"/>
<dbReference type="InterPro" id="IPR036259">
    <property type="entry name" value="MFS_trans_sf"/>
</dbReference>
<dbReference type="AlphaFoldDB" id="A0A1B6KW03"/>
<feature type="transmembrane region" description="Helical" evidence="8">
    <location>
        <begin position="353"/>
        <end position="372"/>
    </location>
</feature>
<dbReference type="GO" id="GO:0016020">
    <property type="term" value="C:membrane"/>
    <property type="evidence" value="ECO:0007669"/>
    <property type="project" value="UniProtKB-SubCell"/>
</dbReference>
<dbReference type="SUPFAM" id="SSF103473">
    <property type="entry name" value="MFS general substrate transporter"/>
    <property type="match status" value="1"/>
</dbReference>
<gene>
    <name evidence="10" type="ORF">g.11942</name>
</gene>
<evidence type="ECO:0000256" key="8">
    <source>
        <dbReference type="SAM" id="Phobius"/>
    </source>
</evidence>
<comment type="subcellular location">
    <subcellularLocation>
        <location evidence="1">Membrane</location>
        <topology evidence="1">Multi-pass membrane protein</topology>
    </subcellularLocation>
</comment>
<evidence type="ECO:0000256" key="5">
    <source>
        <dbReference type="ARBA" id="ARBA00022775"/>
    </source>
</evidence>
<evidence type="ECO:0000256" key="2">
    <source>
        <dbReference type="ARBA" id="ARBA00006829"/>
    </source>
</evidence>
<evidence type="ECO:0000313" key="10">
    <source>
        <dbReference type="EMBL" id="JAT15605.1"/>
    </source>
</evidence>
<feature type="transmembrane region" description="Helical" evidence="8">
    <location>
        <begin position="146"/>
        <end position="166"/>
    </location>
</feature>
<dbReference type="PROSITE" id="PS50850">
    <property type="entry name" value="MFS"/>
    <property type="match status" value="1"/>
</dbReference>
<feature type="transmembrane region" description="Helical" evidence="8">
    <location>
        <begin position="274"/>
        <end position="292"/>
    </location>
</feature>
<reference evidence="10" key="1">
    <citation type="submission" date="2015-11" db="EMBL/GenBank/DDBJ databases">
        <title>De novo transcriptome assembly of four potential Pierce s Disease insect vectors from Arizona vineyards.</title>
        <authorList>
            <person name="Tassone E.E."/>
        </authorList>
    </citation>
    <scope>NUCLEOTIDE SEQUENCE</scope>
</reference>
<feature type="transmembrane region" description="Helical" evidence="8">
    <location>
        <begin position="313"/>
        <end position="333"/>
    </location>
</feature>
<dbReference type="Gene3D" id="1.20.1250.20">
    <property type="entry name" value="MFS general substrate transporter like domains"/>
    <property type="match status" value="2"/>
</dbReference>
<dbReference type="PANTHER" id="PTHR23506">
    <property type="entry name" value="GH10249P"/>
    <property type="match status" value="1"/>
</dbReference>
<evidence type="ECO:0000256" key="6">
    <source>
        <dbReference type="ARBA" id="ARBA00022989"/>
    </source>
</evidence>
<dbReference type="InterPro" id="IPR001958">
    <property type="entry name" value="Tet-R_TetA/multi-R_MdtG-like"/>
</dbReference>
<keyword evidence="4 8" id="KW-0812">Transmembrane</keyword>
<accession>A0A1B6KW03</accession>
<keyword evidence="5" id="KW-0532">Neurotransmitter transport</keyword>
<evidence type="ECO:0000256" key="3">
    <source>
        <dbReference type="ARBA" id="ARBA00022448"/>
    </source>
</evidence>
<dbReference type="Pfam" id="PF07690">
    <property type="entry name" value="MFS_1"/>
    <property type="match status" value="1"/>
</dbReference>
<keyword evidence="7 8" id="KW-0472">Membrane</keyword>
<dbReference type="InterPro" id="IPR020846">
    <property type="entry name" value="MFS_dom"/>
</dbReference>
<feature type="transmembrane region" description="Helical" evidence="8">
    <location>
        <begin position="202"/>
        <end position="232"/>
    </location>
</feature>
<feature type="transmembrane region" description="Helical" evidence="8">
    <location>
        <begin position="244"/>
        <end position="268"/>
    </location>
</feature>
<feature type="transmembrane region" description="Helical" evidence="8">
    <location>
        <begin position="178"/>
        <end position="196"/>
    </location>
</feature>
<organism evidence="10">
    <name type="scientific">Graphocephala atropunctata</name>
    <dbReference type="NCBI Taxonomy" id="36148"/>
    <lineage>
        <taxon>Eukaryota</taxon>
        <taxon>Metazoa</taxon>
        <taxon>Ecdysozoa</taxon>
        <taxon>Arthropoda</taxon>
        <taxon>Hexapoda</taxon>
        <taxon>Insecta</taxon>
        <taxon>Pterygota</taxon>
        <taxon>Neoptera</taxon>
        <taxon>Paraneoptera</taxon>
        <taxon>Hemiptera</taxon>
        <taxon>Auchenorrhyncha</taxon>
        <taxon>Membracoidea</taxon>
        <taxon>Cicadellidae</taxon>
        <taxon>Cicadellinae</taxon>
        <taxon>Cicadellini</taxon>
        <taxon>Graphocephala</taxon>
    </lineage>
</organism>
<keyword evidence="6 8" id="KW-1133">Transmembrane helix</keyword>
<feature type="transmembrane region" description="Helical" evidence="8">
    <location>
        <begin position="409"/>
        <end position="428"/>
    </location>
</feature>
<keyword evidence="3" id="KW-0813">Transport</keyword>
<feature type="transmembrane region" description="Helical" evidence="8">
    <location>
        <begin position="384"/>
        <end position="403"/>
    </location>
</feature>
<dbReference type="EMBL" id="GEBQ01024372">
    <property type="protein sequence ID" value="JAT15605.1"/>
    <property type="molecule type" value="Transcribed_RNA"/>
</dbReference>
<protein>
    <recommendedName>
        <fullName evidence="9">Major facilitator superfamily (MFS) profile domain-containing protein</fullName>
    </recommendedName>
</protein>
<feature type="domain" description="Major facilitator superfamily (MFS) profile" evidence="9">
    <location>
        <begin position="112"/>
        <end position="508"/>
    </location>
</feature>
<dbReference type="GO" id="GO:0022857">
    <property type="term" value="F:transmembrane transporter activity"/>
    <property type="evidence" value="ECO:0007669"/>
    <property type="project" value="InterPro"/>
</dbReference>
<feature type="transmembrane region" description="Helical" evidence="8">
    <location>
        <begin position="448"/>
        <end position="468"/>
    </location>
</feature>
<comment type="similarity">
    <text evidence="2">Belongs to the major facilitator superfamily. Vesicular transporter family.</text>
</comment>
<sequence>MPPSGDTPILSDVEEGHAMNNNMGGTLLTGVIETSDRLTHFCRPGERSVRSPADPLGPQQRQLFCRTHSVSTKCVLKPCHDSHVCQSQDEEVAPIKTKRLKLSDCSRQQVFVLLVLALGNFLSFCSMSILAPFFPKEAHVKGMDLSVSGFVFSFYALVVSITAPVLGKMLPRVGAKPMYIWGLILAACSNFLFGLLPQIADYSWFTFMAFFVRGLEALGASAFSTSSFVFVVETFPDNISTILGVMETVIGLGMSVGPAIGGVLYSIGGFGLPFYILGVIMFAVVPLDIWILPVASAEAKKSTTASLWKLVKIPAVFVVCLIIIISSNVWSFLDPVLEPHLETFSLTSREVGFVFLLFSSVYAVFSLFWGWLADRINNHWSMMAVGLAVSTGSLLVLGPSRFITNGPNALWVDLVALCVLGISVALTLMPTYQAILNFALENGHRRQVATYSMVAGTWSCMYSLGEMIGPTVGGIVLEAYGFPVLTTGMAYSTFLMMLISLLFFSCRNACSNKRDEEEYTLKRPLLENGCIYYGGTDNDKCVLTVGYGSPTEYTST</sequence>
<evidence type="ECO:0000259" key="9">
    <source>
        <dbReference type="PROSITE" id="PS50850"/>
    </source>
</evidence>
<dbReference type="InterPro" id="IPR011701">
    <property type="entry name" value="MFS"/>
</dbReference>
<dbReference type="PANTHER" id="PTHR23506:SF28">
    <property type="entry name" value="MFS-TYPE TRANSPORTER SLC18B1-LIKE PROTEIN"/>
    <property type="match status" value="1"/>
</dbReference>
<dbReference type="InterPro" id="IPR050930">
    <property type="entry name" value="MFS_Vesicular_Transporter"/>
</dbReference>
<feature type="transmembrane region" description="Helical" evidence="8">
    <location>
        <begin position="480"/>
        <end position="504"/>
    </location>
</feature>
<dbReference type="PRINTS" id="PR01035">
    <property type="entry name" value="TCRTETA"/>
</dbReference>
<name>A0A1B6KW03_9HEMI</name>
<feature type="transmembrane region" description="Helical" evidence="8">
    <location>
        <begin position="110"/>
        <end position="134"/>
    </location>
</feature>
<evidence type="ECO:0000256" key="7">
    <source>
        <dbReference type="ARBA" id="ARBA00023136"/>
    </source>
</evidence>
<dbReference type="Pfam" id="PF12832">
    <property type="entry name" value="MFS_1_like"/>
    <property type="match status" value="1"/>
</dbReference>
<evidence type="ECO:0000256" key="4">
    <source>
        <dbReference type="ARBA" id="ARBA00022692"/>
    </source>
</evidence>
<dbReference type="InterPro" id="IPR024989">
    <property type="entry name" value="MFS_assoc_dom"/>
</dbReference>